<dbReference type="InterPro" id="IPR020019">
    <property type="entry name" value="AcTrfase_PglD-like"/>
</dbReference>
<evidence type="ECO:0000313" key="5">
    <source>
        <dbReference type="Proteomes" id="UP000198885"/>
    </source>
</evidence>
<dbReference type="STRING" id="641238.SAMN04490244_11719"/>
<proteinExistence type="inferred from homology"/>
<gene>
    <name evidence="4" type="ORF">SAMN04490244_11719</name>
</gene>
<dbReference type="OrthoDB" id="9815592at2"/>
<dbReference type="PANTHER" id="PTHR43300">
    <property type="entry name" value="ACETYLTRANSFERASE"/>
    <property type="match status" value="1"/>
</dbReference>
<comment type="similarity">
    <text evidence="1">Belongs to the transferase hexapeptide repeat family.</text>
</comment>
<evidence type="ECO:0000256" key="1">
    <source>
        <dbReference type="ARBA" id="ARBA00007274"/>
    </source>
</evidence>
<dbReference type="Pfam" id="PF00132">
    <property type="entry name" value="Hexapep"/>
    <property type="match status" value="2"/>
</dbReference>
<dbReference type="InterPro" id="IPR011004">
    <property type="entry name" value="Trimer_LpxA-like_sf"/>
</dbReference>
<dbReference type="NCBIfam" id="TIGR03570">
    <property type="entry name" value="NeuD_NnaD"/>
    <property type="match status" value="1"/>
</dbReference>
<keyword evidence="4" id="KW-0808">Transferase</keyword>
<dbReference type="GO" id="GO:0016746">
    <property type="term" value="F:acyltransferase activity"/>
    <property type="evidence" value="ECO:0007669"/>
    <property type="project" value="UniProtKB-KW"/>
</dbReference>
<dbReference type="CDD" id="cd03360">
    <property type="entry name" value="LbH_AT_putative"/>
    <property type="match status" value="1"/>
</dbReference>
<feature type="active site" description="Proton acceptor" evidence="2">
    <location>
        <position position="137"/>
    </location>
</feature>
<dbReference type="Proteomes" id="UP000198885">
    <property type="component" value="Unassembled WGS sequence"/>
</dbReference>
<protein>
    <submittedName>
        <fullName evidence="4">Sugar O-acyltransferase, sialic acid O-acetyltransferase NeuD family</fullName>
    </submittedName>
</protein>
<dbReference type="InterPro" id="IPR001451">
    <property type="entry name" value="Hexapep"/>
</dbReference>
<feature type="binding site" evidence="3">
    <location>
        <position position="67"/>
    </location>
    <ligand>
        <name>substrate</name>
    </ligand>
</feature>
<dbReference type="SUPFAM" id="SSF51161">
    <property type="entry name" value="Trimeric LpxA-like enzymes"/>
    <property type="match status" value="1"/>
</dbReference>
<dbReference type="AlphaFoldDB" id="A0A1H9X2Y3"/>
<sequence>MANKEIVPIGLSGNCVELFEVLADNFHIPAILDDGKCGEDAHFEGVPVLPLSAYSKFAESRFVFLIGSDRSYRARAGLIGGLGLARDRFATIVHPQARVSRFAEMGQGAVLYAGVTVTSNAHIGDHVMIMPHAVVHHDVTIGAHSLVGAGVILAGSVEVGDSCYIGSGSAIRNGTTIGAGALVGMGSVVVRDVAPGAVVAGNPARPLKGRGG</sequence>
<dbReference type="PANTHER" id="PTHR43300:SF7">
    <property type="entry name" value="UDP-N-ACETYLBACILLOSAMINE N-ACETYLTRANSFERASE"/>
    <property type="match status" value="1"/>
</dbReference>
<name>A0A1H9X2Y3_9RHOB</name>
<evidence type="ECO:0000256" key="3">
    <source>
        <dbReference type="PIRSR" id="PIRSR620019-2"/>
    </source>
</evidence>
<evidence type="ECO:0000313" key="4">
    <source>
        <dbReference type="EMBL" id="SES40475.1"/>
    </source>
</evidence>
<dbReference type="Gene3D" id="2.160.10.10">
    <property type="entry name" value="Hexapeptide repeat proteins"/>
    <property type="match status" value="1"/>
</dbReference>
<dbReference type="InterPro" id="IPR050179">
    <property type="entry name" value="Trans_hexapeptide_repeat"/>
</dbReference>
<keyword evidence="5" id="KW-1185">Reference proteome</keyword>
<evidence type="ECO:0000256" key="2">
    <source>
        <dbReference type="PIRSR" id="PIRSR620019-1"/>
    </source>
</evidence>
<accession>A0A1H9X2Y3</accession>
<organism evidence="4 5">
    <name type="scientific">Tranquillimonas rosea</name>
    <dbReference type="NCBI Taxonomy" id="641238"/>
    <lineage>
        <taxon>Bacteria</taxon>
        <taxon>Pseudomonadati</taxon>
        <taxon>Pseudomonadota</taxon>
        <taxon>Alphaproteobacteria</taxon>
        <taxon>Rhodobacterales</taxon>
        <taxon>Roseobacteraceae</taxon>
        <taxon>Tranquillimonas</taxon>
    </lineage>
</organism>
<dbReference type="EMBL" id="FOGU01000017">
    <property type="protein sequence ID" value="SES40475.1"/>
    <property type="molecule type" value="Genomic_DNA"/>
</dbReference>
<reference evidence="4 5" key="1">
    <citation type="submission" date="2016-10" db="EMBL/GenBank/DDBJ databases">
        <authorList>
            <person name="de Groot N.N."/>
        </authorList>
    </citation>
    <scope>NUCLEOTIDE SEQUENCE [LARGE SCALE GENOMIC DNA]</scope>
    <source>
        <strain evidence="4 5">DSM 23042</strain>
    </source>
</reference>
<feature type="site" description="Increases basicity of active site His" evidence="2">
    <location>
        <position position="138"/>
    </location>
</feature>
<keyword evidence="4" id="KW-0012">Acyltransferase</keyword>
<dbReference type="RefSeq" id="WP_092696212.1">
    <property type="nucleotide sequence ID" value="NZ_FOGU01000017.1"/>
</dbReference>